<name>A0ABY8RAR9_PARBF</name>
<dbReference type="Proteomes" id="UP001239169">
    <property type="component" value="Plasmid unnamed6"/>
</dbReference>
<evidence type="ECO:0000313" key="4">
    <source>
        <dbReference type="Proteomes" id="UP001239169"/>
    </source>
</evidence>
<keyword evidence="1" id="KW-0812">Transmembrane</keyword>
<dbReference type="EMBL" id="CP124691">
    <property type="protein sequence ID" value="WGX77847.1"/>
    <property type="molecule type" value="Genomic_DNA"/>
</dbReference>
<gene>
    <name evidence="3" type="ORF">QJS64_21070</name>
</gene>
<proteinExistence type="predicted"/>
<reference evidence="3 4" key="1">
    <citation type="submission" date="2023-04" db="EMBL/GenBank/DDBJ databases">
        <title>Bacteria Genome Submission.</title>
        <authorList>
            <person name="Isaac P."/>
        </authorList>
    </citation>
    <scope>NUCLEOTIDE SEQUENCE [LARGE SCALE GENOMIC DNA]</scope>
    <source>
        <strain evidence="3 4">SampleS7P1</strain>
        <plasmid evidence="3 4">unnamed6</plasmid>
    </source>
</reference>
<feature type="domain" description="CAAX prenyl protease 2/Lysostaphin resistance protein A-like" evidence="2">
    <location>
        <begin position="4"/>
        <end position="50"/>
    </location>
</feature>
<keyword evidence="3" id="KW-0614">Plasmid</keyword>
<keyword evidence="1" id="KW-0472">Membrane</keyword>
<feature type="transmembrane region" description="Helical" evidence="1">
    <location>
        <begin position="43"/>
        <end position="64"/>
    </location>
</feature>
<keyword evidence="3" id="KW-0378">Hydrolase</keyword>
<dbReference type="InterPro" id="IPR003675">
    <property type="entry name" value="Rce1/LyrA-like_dom"/>
</dbReference>
<protein>
    <submittedName>
        <fullName evidence="3">CPBP family glutamic-type intramembrane protease</fullName>
        <ecNumber evidence="3">3.4.-.-</ecNumber>
    </submittedName>
</protein>
<dbReference type="GO" id="GO:0008233">
    <property type="term" value="F:peptidase activity"/>
    <property type="evidence" value="ECO:0007669"/>
    <property type="project" value="UniProtKB-KW"/>
</dbReference>
<evidence type="ECO:0000313" key="3">
    <source>
        <dbReference type="EMBL" id="WGX77847.1"/>
    </source>
</evidence>
<dbReference type="Pfam" id="PF02517">
    <property type="entry name" value="Rce1-like"/>
    <property type="match status" value="1"/>
</dbReference>
<accession>A0ABY8RAR9</accession>
<keyword evidence="4" id="KW-1185">Reference proteome</keyword>
<feature type="transmembrane region" description="Helical" evidence="1">
    <location>
        <begin position="12"/>
        <end position="31"/>
    </location>
</feature>
<dbReference type="EC" id="3.4.-.-" evidence="3"/>
<sequence>MNCVFFNIWIGHQYLGMLGAIAFGIACCVLYKKYNNLVVSISVHSLNNLFASIFTAISYFAGTLNVKITSITNLEITFYLISGGLVTLIGLVIFIKFIIKNKKYLVAKDAI</sequence>
<evidence type="ECO:0000259" key="2">
    <source>
        <dbReference type="Pfam" id="PF02517"/>
    </source>
</evidence>
<feature type="transmembrane region" description="Helical" evidence="1">
    <location>
        <begin position="76"/>
        <end position="99"/>
    </location>
</feature>
<keyword evidence="1" id="KW-1133">Transmembrane helix</keyword>
<dbReference type="GO" id="GO:0006508">
    <property type="term" value="P:proteolysis"/>
    <property type="evidence" value="ECO:0007669"/>
    <property type="project" value="UniProtKB-KW"/>
</dbReference>
<geneLocation type="plasmid" evidence="3 4">
    <name>unnamed6</name>
</geneLocation>
<organism evidence="3 4">
    <name type="scientific">Paraclostridium bifermentans</name>
    <name type="common">Clostridium bifermentans</name>
    <dbReference type="NCBI Taxonomy" id="1490"/>
    <lineage>
        <taxon>Bacteria</taxon>
        <taxon>Bacillati</taxon>
        <taxon>Bacillota</taxon>
        <taxon>Clostridia</taxon>
        <taxon>Peptostreptococcales</taxon>
        <taxon>Peptostreptococcaceae</taxon>
        <taxon>Paraclostridium</taxon>
    </lineage>
</organism>
<evidence type="ECO:0000256" key="1">
    <source>
        <dbReference type="SAM" id="Phobius"/>
    </source>
</evidence>
<keyword evidence="3" id="KW-0645">Protease</keyword>